<dbReference type="Gene3D" id="3.40.630.30">
    <property type="match status" value="1"/>
</dbReference>
<dbReference type="VEuPathDB" id="FungiDB:BO78DRAFT_443455"/>
<accession>A0A319EKK2</accession>
<dbReference type="Pfam" id="PF13508">
    <property type="entry name" value="Acetyltransf_7"/>
    <property type="match status" value="1"/>
</dbReference>
<organism evidence="2 3">
    <name type="scientific">Aspergillus sclerotiicarbonarius (strain CBS 121057 / IBT 28362)</name>
    <dbReference type="NCBI Taxonomy" id="1448318"/>
    <lineage>
        <taxon>Eukaryota</taxon>
        <taxon>Fungi</taxon>
        <taxon>Dikarya</taxon>
        <taxon>Ascomycota</taxon>
        <taxon>Pezizomycotina</taxon>
        <taxon>Eurotiomycetes</taxon>
        <taxon>Eurotiomycetidae</taxon>
        <taxon>Eurotiales</taxon>
        <taxon>Aspergillaceae</taxon>
        <taxon>Aspergillus</taxon>
        <taxon>Aspergillus subgen. Circumdati</taxon>
    </lineage>
</organism>
<dbReference type="OrthoDB" id="2744543at2759"/>
<dbReference type="AlphaFoldDB" id="A0A319EKK2"/>
<dbReference type="CDD" id="cd04301">
    <property type="entry name" value="NAT_SF"/>
    <property type="match status" value="1"/>
</dbReference>
<evidence type="ECO:0000313" key="3">
    <source>
        <dbReference type="Proteomes" id="UP000248423"/>
    </source>
</evidence>
<reference evidence="2 3" key="1">
    <citation type="submission" date="2018-02" db="EMBL/GenBank/DDBJ databases">
        <title>The genomes of Aspergillus section Nigri reveals drivers in fungal speciation.</title>
        <authorList>
            <consortium name="DOE Joint Genome Institute"/>
            <person name="Vesth T.C."/>
            <person name="Nybo J."/>
            <person name="Theobald S."/>
            <person name="Brandl J."/>
            <person name="Frisvad J.C."/>
            <person name="Nielsen K.F."/>
            <person name="Lyhne E.K."/>
            <person name="Kogle M.E."/>
            <person name="Kuo A."/>
            <person name="Riley R."/>
            <person name="Clum A."/>
            <person name="Nolan M."/>
            <person name="Lipzen A."/>
            <person name="Salamov A."/>
            <person name="Henrissat B."/>
            <person name="Wiebenga A."/>
            <person name="De vries R.P."/>
            <person name="Grigoriev I.V."/>
            <person name="Mortensen U.H."/>
            <person name="Andersen M.R."/>
            <person name="Baker S.E."/>
        </authorList>
    </citation>
    <scope>NUCLEOTIDE SEQUENCE [LARGE SCALE GENOMIC DNA]</scope>
    <source>
        <strain evidence="2 3">CBS 121057</strain>
    </source>
</reference>
<dbReference type="InterPro" id="IPR052523">
    <property type="entry name" value="Trichothecene_AcTrans"/>
</dbReference>
<gene>
    <name evidence="2" type="ORF">BO78DRAFT_443455</name>
</gene>
<dbReference type="STRING" id="1448318.A0A319EKK2"/>
<sequence length="252" mass="29171">MAIVKLHLVQTLDELDPLYRIGAEAWRDDACFNWFFPGGRDHFEDLIPLWKGILQAYFLERGKFIVVATVHSDEDKNPNTTKKEEEVVGFAAWERKGTSDAARRWQGTSLSKKIRRLYLSVQNGWRLFFHPSRRSISVRRLMQLEREIELAQNRQPTESWYLCLLGVDPKAQRMGVGRKLLEWGINRSEEEKIPAGLEATQAGLPLYQKMGFKQNGWMYFDNGQQKQQVMTRFCFTHSHLLSSNAATSGESC</sequence>
<dbReference type="InterPro" id="IPR016181">
    <property type="entry name" value="Acyl_CoA_acyltransferase"/>
</dbReference>
<keyword evidence="3" id="KW-1185">Reference proteome</keyword>
<evidence type="ECO:0000259" key="1">
    <source>
        <dbReference type="PROSITE" id="PS51186"/>
    </source>
</evidence>
<protein>
    <recommendedName>
        <fullName evidence="1">N-acetyltransferase domain-containing protein</fullName>
    </recommendedName>
</protein>
<dbReference type="GO" id="GO:0016747">
    <property type="term" value="F:acyltransferase activity, transferring groups other than amino-acyl groups"/>
    <property type="evidence" value="ECO:0007669"/>
    <property type="project" value="InterPro"/>
</dbReference>
<feature type="domain" description="N-acetyltransferase" evidence="1">
    <location>
        <begin position="154"/>
        <end position="235"/>
    </location>
</feature>
<proteinExistence type="predicted"/>
<dbReference type="Proteomes" id="UP000248423">
    <property type="component" value="Unassembled WGS sequence"/>
</dbReference>
<evidence type="ECO:0000313" key="2">
    <source>
        <dbReference type="EMBL" id="PYI07198.1"/>
    </source>
</evidence>
<dbReference type="InterPro" id="IPR000182">
    <property type="entry name" value="GNAT_dom"/>
</dbReference>
<name>A0A319EKK2_ASPSB</name>
<dbReference type="PANTHER" id="PTHR42791:SF16">
    <property type="entry name" value="N-ACETYLTRANSFERASE DOMAIN-CONTAINING PROTEIN"/>
    <property type="match status" value="1"/>
</dbReference>
<dbReference type="PROSITE" id="PS51186">
    <property type="entry name" value="GNAT"/>
    <property type="match status" value="1"/>
</dbReference>
<dbReference type="SUPFAM" id="SSF55729">
    <property type="entry name" value="Acyl-CoA N-acyltransferases (Nat)"/>
    <property type="match status" value="1"/>
</dbReference>
<dbReference type="PANTHER" id="PTHR42791">
    <property type="entry name" value="GNAT FAMILY ACETYLTRANSFERASE"/>
    <property type="match status" value="1"/>
</dbReference>
<dbReference type="EMBL" id="KZ826343">
    <property type="protein sequence ID" value="PYI07198.1"/>
    <property type="molecule type" value="Genomic_DNA"/>
</dbReference>